<dbReference type="PANTHER" id="PTHR39673">
    <property type="entry name" value="TUNGSTEN FORMYLMETHANOFURAN DEHYDROGENASE, SUBUNIT C (FWDC)"/>
    <property type="match status" value="1"/>
</dbReference>
<dbReference type="Gene3D" id="2.160.20.60">
    <property type="entry name" value="Glutamate synthase, alpha subunit, C-terminal domain"/>
    <property type="match status" value="1"/>
</dbReference>
<dbReference type="Proteomes" id="UP000058925">
    <property type="component" value="Chromosome"/>
</dbReference>
<dbReference type="GeneID" id="60423040"/>
<dbReference type="AlphaFoldDB" id="A0A654M0L0"/>
<gene>
    <name evidence="2" type="primary">gltB</name>
    <name evidence="2" type="ORF">NMY3_03179</name>
</gene>
<dbReference type="EMBL" id="CP012850">
    <property type="protein sequence ID" value="ALI37364.1"/>
    <property type="molecule type" value="Genomic_DNA"/>
</dbReference>
<dbReference type="KEGG" id="taa:NMY3_03179"/>
<keyword evidence="3" id="KW-1185">Reference proteome</keyword>
<evidence type="ECO:0000313" key="3">
    <source>
        <dbReference type="Proteomes" id="UP000058925"/>
    </source>
</evidence>
<evidence type="ECO:0000313" key="2">
    <source>
        <dbReference type="EMBL" id="ALI37364.1"/>
    </source>
</evidence>
<dbReference type="EC" id="1.4.1.13" evidence="2"/>
<name>A0A654M0L0_9ARCH</name>
<reference evidence="3" key="1">
    <citation type="submission" date="2015-10" db="EMBL/GenBank/DDBJ databases">
        <title>Niche specialization of a soil ammonia-oxidizing archaeon, Candidatus Nitrosocosmicus oleophilus.</title>
        <authorList>
            <person name="Jung M.-Y."/>
            <person name="Rhee S.-K."/>
        </authorList>
    </citation>
    <scope>NUCLEOTIDE SEQUENCE [LARGE SCALE GENOMIC DNA]</scope>
    <source>
        <strain evidence="3">MY3</strain>
    </source>
</reference>
<accession>A0A654M0L0</accession>
<protein>
    <submittedName>
        <fullName evidence="2">Glutamate synthase (NADPH) large chain</fullName>
        <ecNumber evidence="2">1.4.1.13</ecNumber>
    </submittedName>
</protein>
<organism evidence="2 3">
    <name type="scientific">Candidatus Nitrosocosmicus oleophilus</name>
    <dbReference type="NCBI Taxonomy" id="1353260"/>
    <lineage>
        <taxon>Archaea</taxon>
        <taxon>Nitrososphaerota</taxon>
        <taxon>Nitrososphaeria</taxon>
        <taxon>Nitrososphaerales</taxon>
        <taxon>Nitrososphaeraceae</taxon>
        <taxon>Candidatus Nitrosocosmicus</taxon>
    </lineage>
</organism>
<dbReference type="InterPro" id="IPR002489">
    <property type="entry name" value="Glu_synth_asu_C"/>
</dbReference>
<dbReference type="RefSeq" id="WP_196816446.1">
    <property type="nucleotide sequence ID" value="NZ_CP012850.1"/>
</dbReference>
<dbReference type="InterPro" id="IPR036485">
    <property type="entry name" value="Glu_synth_asu_C_sf"/>
</dbReference>
<proteinExistence type="predicted"/>
<dbReference type="Pfam" id="PF01493">
    <property type="entry name" value="GXGXG"/>
    <property type="match status" value="1"/>
</dbReference>
<evidence type="ECO:0000259" key="1">
    <source>
        <dbReference type="Pfam" id="PF01493"/>
    </source>
</evidence>
<dbReference type="OrthoDB" id="373343at2157"/>
<sequence length="307" mass="33835">MCYILDIDELGIILKEIGSKISNPDMQFERINTLFEQQYGIKLPEGTKRASIEKFGDVVSSPLIMERAINSIISKKVIEGETKLIIKNPRSLYRIGILSFDKTIKLDLVVEGNVGNFFGAFCNFDGTWTVKGNSENGLADKGYKGKIIVEGFATELACQNNQATEFSTGVDVLIKKGCMERAMGQARGGRLVTFGAGYNSGLYMSGGILLNLGLPGELFGPGMVGGVIYSPQGTIAAEGAKIDNLSIEDYSIIRETLRVFEKELYIEQLNDFSMENPVISLTNKSMEDVQKYDMRDFIKIVPDIVSQ</sequence>
<feature type="domain" description="Glutamate synthase alpha subunit C-terminal" evidence="1">
    <location>
        <begin position="105"/>
        <end position="229"/>
    </location>
</feature>
<dbReference type="GO" id="GO:0004355">
    <property type="term" value="F:glutamate synthase (NADPH) activity"/>
    <property type="evidence" value="ECO:0007669"/>
    <property type="project" value="UniProtKB-EC"/>
</dbReference>
<keyword evidence="2" id="KW-0560">Oxidoreductase</keyword>
<dbReference type="SUPFAM" id="SSF69336">
    <property type="entry name" value="Alpha subunit of glutamate synthase, C-terminal domain"/>
    <property type="match status" value="1"/>
</dbReference>
<dbReference type="PANTHER" id="PTHR39673:SF5">
    <property type="entry name" value="TUNGSTEN-CONTAINING FORMYLMETHANOFURAN DEHYDROGENASE 2 SUBUNIT C"/>
    <property type="match status" value="1"/>
</dbReference>